<dbReference type="Gene3D" id="3.40.1190.20">
    <property type="match status" value="1"/>
</dbReference>
<comment type="catalytic activity">
    <reaction evidence="12">
        <text>D-ribose + ATP = D-ribose 5-phosphate + ADP + H(+)</text>
        <dbReference type="Rhea" id="RHEA:13697"/>
        <dbReference type="ChEBI" id="CHEBI:15378"/>
        <dbReference type="ChEBI" id="CHEBI:30616"/>
        <dbReference type="ChEBI" id="CHEBI:47013"/>
        <dbReference type="ChEBI" id="CHEBI:78346"/>
        <dbReference type="ChEBI" id="CHEBI:456216"/>
        <dbReference type="EC" id="2.7.1.15"/>
    </reaction>
</comment>
<feature type="binding site" evidence="12">
    <location>
        <begin position="11"/>
        <end position="13"/>
    </location>
    <ligand>
        <name>substrate</name>
    </ligand>
</feature>
<comment type="cofactor">
    <cofactor evidence="12">
        <name>Mg(2+)</name>
        <dbReference type="ChEBI" id="CHEBI:18420"/>
    </cofactor>
    <text evidence="12">Requires a divalent cation, most likely magnesium in vivo, as an electrophilic catalyst to aid phosphoryl group transfer. It is the chelate of the metal and the nucleotide that is the actual substrate.</text>
</comment>
<dbReference type="GO" id="GO:0005524">
    <property type="term" value="F:ATP binding"/>
    <property type="evidence" value="ECO:0007669"/>
    <property type="project" value="UniProtKB-UniRule"/>
</dbReference>
<dbReference type="RefSeq" id="WP_091762179.1">
    <property type="nucleotide sequence ID" value="NZ_FOHB01000009.1"/>
</dbReference>
<dbReference type="GO" id="GO:0019303">
    <property type="term" value="P:D-ribose catabolic process"/>
    <property type="evidence" value="ECO:0007669"/>
    <property type="project" value="UniProtKB-UniRule"/>
</dbReference>
<dbReference type="EC" id="2.7.1.15" evidence="2 12"/>
<evidence type="ECO:0000256" key="9">
    <source>
        <dbReference type="ARBA" id="ARBA00022842"/>
    </source>
</evidence>
<keyword evidence="4 12" id="KW-0808">Transferase</keyword>
<comment type="function">
    <text evidence="12">Catalyzes the phosphorylation of ribose at O-5 in a reaction requiring ATP and magnesium. The resulting D-ribose-5-phosphate can then be used either for sythesis of nucleotides, histidine, and tryptophan, or as a component of the pentose phosphate pathway.</text>
</comment>
<dbReference type="InterPro" id="IPR011877">
    <property type="entry name" value="Ribokinase"/>
</dbReference>
<name>A0A1H9XMH4_9MICO</name>
<dbReference type="InterPro" id="IPR029056">
    <property type="entry name" value="Ribokinase-like"/>
</dbReference>
<keyword evidence="15" id="KW-1185">Reference proteome</keyword>
<comment type="subunit">
    <text evidence="12">Homodimer.</text>
</comment>
<dbReference type="InterPro" id="IPR002173">
    <property type="entry name" value="Carboh/pur_kinase_PfkB_CS"/>
</dbReference>
<evidence type="ECO:0000256" key="7">
    <source>
        <dbReference type="ARBA" id="ARBA00022777"/>
    </source>
</evidence>
<dbReference type="GO" id="GO:0005829">
    <property type="term" value="C:cytosol"/>
    <property type="evidence" value="ECO:0007669"/>
    <property type="project" value="TreeGrafter"/>
</dbReference>
<comment type="activity regulation">
    <text evidence="12">Activated by a monovalent cation that binds near, but not in, the active site. The most likely occupant of the site in vivo is potassium. Ion binding induces a conformational change that may alter substrate affinity.</text>
</comment>
<dbReference type="GO" id="GO:0046872">
    <property type="term" value="F:metal ion binding"/>
    <property type="evidence" value="ECO:0007669"/>
    <property type="project" value="UniProtKB-KW"/>
</dbReference>
<evidence type="ECO:0000256" key="8">
    <source>
        <dbReference type="ARBA" id="ARBA00022840"/>
    </source>
</evidence>
<dbReference type="OrthoDB" id="9775849at2"/>
<dbReference type="GO" id="GO:0004747">
    <property type="term" value="F:ribokinase activity"/>
    <property type="evidence" value="ECO:0007669"/>
    <property type="project" value="UniProtKB-UniRule"/>
</dbReference>
<keyword evidence="6 12" id="KW-0547">Nucleotide-binding</keyword>
<comment type="similarity">
    <text evidence="12">Belongs to the carbohydrate kinase PfkB family. Ribokinase subfamily.</text>
</comment>
<comment type="subcellular location">
    <subcellularLocation>
        <location evidence="12">Cytoplasm</location>
    </subcellularLocation>
</comment>
<evidence type="ECO:0000256" key="4">
    <source>
        <dbReference type="ARBA" id="ARBA00022679"/>
    </source>
</evidence>
<dbReference type="EMBL" id="FOHB01000009">
    <property type="protein sequence ID" value="SES47385.1"/>
    <property type="molecule type" value="Genomic_DNA"/>
</dbReference>
<evidence type="ECO:0000256" key="3">
    <source>
        <dbReference type="ARBA" id="ARBA00016943"/>
    </source>
</evidence>
<protein>
    <recommendedName>
        <fullName evidence="3 12">Ribokinase</fullName>
        <shortName evidence="12">RK</shortName>
        <ecNumber evidence="2 12">2.7.1.15</ecNumber>
    </recommendedName>
</protein>
<feature type="binding site" evidence="12">
    <location>
        <position position="231"/>
    </location>
    <ligand>
        <name>K(+)</name>
        <dbReference type="ChEBI" id="CHEBI:29103"/>
    </ligand>
</feature>
<dbReference type="SUPFAM" id="SSF53613">
    <property type="entry name" value="Ribokinase-like"/>
    <property type="match status" value="1"/>
</dbReference>
<comment type="caution">
    <text evidence="12">Lacks conserved residue(s) required for the propagation of feature annotation.</text>
</comment>
<dbReference type="CDD" id="cd01174">
    <property type="entry name" value="ribokinase"/>
    <property type="match status" value="1"/>
</dbReference>
<feature type="binding site" evidence="12">
    <location>
        <begin position="234"/>
        <end position="235"/>
    </location>
    <ligand>
        <name>ATP</name>
        <dbReference type="ChEBI" id="CHEBI:30616"/>
    </ligand>
</feature>
<dbReference type="AlphaFoldDB" id="A0A1H9XMH4"/>
<evidence type="ECO:0000256" key="10">
    <source>
        <dbReference type="ARBA" id="ARBA00022958"/>
    </source>
</evidence>
<dbReference type="PANTHER" id="PTHR10584:SF166">
    <property type="entry name" value="RIBOKINASE"/>
    <property type="match status" value="1"/>
</dbReference>
<feature type="binding site" evidence="12">
    <location>
        <position position="265"/>
    </location>
    <ligand>
        <name>K(+)</name>
        <dbReference type="ChEBI" id="CHEBI:29103"/>
    </ligand>
</feature>
<dbReference type="PRINTS" id="PR00990">
    <property type="entry name" value="RIBOKINASE"/>
</dbReference>
<dbReference type="STRING" id="587636.SAMN05216199_4068"/>
<comment type="similarity">
    <text evidence="1">Belongs to the carbohydrate kinase pfkB family.</text>
</comment>
<feature type="binding site" evidence="12">
    <location>
        <begin position="40"/>
        <end position="44"/>
    </location>
    <ligand>
        <name>substrate</name>
    </ligand>
</feature>
<reference evidence="15" key="1">
    <citation type="submission" date="2016-10" db="EMBL/GenBank/DDBJ databases">
        <authorList>
            <person name="Varghese N."/>
            <person name="Submissions S."/>
        </authorList>
    </citation>
    <scope>NUCLEOTIDE SEQUENCE [LARGE SCALE GENOMIC DNA]</scope>
    <source>
        <strain evidence="15">CGMCC 1.6963</strain>
    </source>
</reference>
<dbReference type="Pfam" id="PF00294">
    <property type="entry name" value="PfkB"/>
    <property type="match status" value="1"/>
</dbReference>
<comment type="pathway">
    <text evidence="12">Carbohydrate metabolism; D-ribose degradation; D-ribose 5-phosphate from beta-D-ribopyranose: step 2/2.</text>
</comment>
<sequence>MGRVVVLGSLNVDLVTDVERHPRPGETVLATGPLARYAGGKGANQALAAAAAGASVAMVGCVGDDADGRRYLERLRTRGVDTSAVRLVPDVPTGQAWIAVDADSENTIVVVPGANAHVETEDLAALDSLAEGDVLLAQLEVPLPVVAAAARRASARGVRVVINAAPYAALPHDVAALADPLVVNEHEALALADSGIVPTSVLVTFGGEGCSWDGERFDGEEVALEEVVDTTGAGDAFCGALVAALASGAGRSEAVRAASRAGAEAVRRQGAQQDPRL</sequence>
<keyword evidence="12" id="KW-0963">Cytoplasm</keyword>
<evidence type="ECO:0000256" key="12">
    <source>
        <dbReference type="HAMAP-Rule" id="MF_01987"/>
    </source>
</evidence>
<keyword evidence="11 12" id="KW-0119">Carbohydrate metabolism</keyword>
<dbReference type="Proteomes" id="UP000199019">
    <property type="component" value="Unassembled WGS sequence"/>
</dbReference>
<feature type="binding site" evidence="12">
    <location>
        <position position="140"/>
    </location>
    <ligand>
        <name>substrate</name>
    </ligand>
</feature>
<evidence type="ECO:0000313" key="15">
    <source>
        <dbReference type="Proteomes" id="UP000199019"/>
    </source>
</evidence>
<feature type="domain" description="Carbohydrate kinase PfkB" evidence="13">
    <location>
        <begin position="2"/>
        <end position="273"/>
    </location>
</feature>
<evidence type="ECO:0000256" key="5">
    <source>
        <dbReference type="ARBA" id="ARBA00022723"/>
    </source>
</evidence>
<evidence type="ECO:0000313" key="14">
    <source>
        <dbReference type="EMBL" id="SES47385.1"/>
    </source>
</evidence>
<evidence type="ECO:0000259" key="13">
    <source>
        <dbReference type="Pfam" id="PF00294"/>
    </source>
</evidence>
<feature type="binding site" evidence="12">
    <location>
        <position position="184"/>
    </location>
    <ligand>
        <name>ATP</name>
        <dbReference type="ChEBI" id="CHEBI:30616"/>
    </ligand>
</feature>
<evidence type="ECO:0000256" key="6">
    <source>
        <dbReference type="ARBA" id="ARBA00022741"/>
    </source>
</evidence>
<organism evidence="14 15">
    <name type="scientific">Pedococcus cremeus</name>
    <dbReference type="NCBI Taxonomy" id="587636"/>
    <lineage>
        <taxon>Bacteria</taxon>
        <taxon>Bacillati</taxon>
        <taxon>Actinomycetota</taxon>
        <taxon>Actinomycetes</taxon>
        <taxon>Micrococcales</taxon>
        <taxon>Intrasporangiaceae</taxon>
        <taxon>Pedococcus</taxon>
    </lineage>
</organism>
<evidence type="ECO:0000256" key="2">
    <source>
        <dbReference type="ARBA" id="ARBA00012035"/>
    </source>
</evidence>
<keyword evidence="9 12" id="KW-0460">Magnesium</keyword>
<feature type="binding site" evidence="12">
    <location>
        <position position="268"/>
    </location>
    <ligand>
        <name>K(+)</name>
        <dbReference type="ChEBI" id="CHEBI:29103"/>
    </ligand>
</feature>
<dbReference type="HAMAP" id="MF_01987">
    <property type="entry name" value="Ribokinase"/>
    <property type="match status" value="1"/>
</dbReference>
<gene>
    <name evidence="12" type="primary">rbsK</name>
    <name evidence="14" type="ORF">SAMN05216199_4068</name>
</gene>
<accession>A0A1H9XMH4</accession>
<feature type="binding site" evidence="12">
    <location>
        <begin position="204"/>
        <end position="209"/>
    </location>
    <ligand>
        <name>ATP</name>
        <dbReference type="ChEBI" id="CHEBI:30616"/>
    </ligand>
</feature>
<dbReference type="InterPro" id="IPR011611">
    <property type="entry name" value="PfkB_dom"/>
</dbReference>
<feature type="binding site" evidence="12">
    <location>
        <position position="229"/>
    </location>
    <ligand>
        <name>K(+)</name>
        <dbReference type="ChEBI" id="CHEBI:29103"/>
    </ligand>
</feature>
<feature type="active site" description="Proton acceptor" evidence="12">
    <location>
        <position position="235"/>
    </location>
</feature>
<dbReference type="UniPathway" id="UPA00916">
    <property type="reaction ID" value="UER00889"/>
</dbReference>
<dbReference type="PANTHER" id="PTHR10584">
    <property type="entry name" value="SUGAR KINASE"/>
    <property type="match status" value="1"/>
</dbReference>
<evidence type="ECO:0000256" key="1">
    <source>
        <dbReference type="ARBA" id="ARBA00005380"/>
    </source>
</evidence>
<dbReference type="InterPro" id="IPR002139">
    <property type="entry name" value="Ribo/fructo_kinase"/>
</dbReference>
<keyword evidence="8 12" id="KW-0067">ATP-binding</keyword>
<keyword evidence="7 12" id="KW-0418">Kinase</keyword>
<keyword evidence="5 12" id="KW-0479">Metal-binding</keyword>
<evidence type="ECO:0000256" key="11">
    <source>
        <dbReference type="ARBA" id="ARBA00023277"/>
    </source>
</evidence>
<feature type="binding site" evidence="12">
    <location>
        <position position="270"/>
    </location>
    <ligand>
        <name>K(+)</name>
        <dbReference type="ChEBI" id="CHEBI:29103"/>
    </ligand>
</feature>
<feature type="binding site" evidence="12">
    <location>
        <position position="235"/>
    </location>
    <ligand>
        <name>substrate</name>
    </ligand>
</feature>
<dbReference type="PROSITE" id="PS00584">
    <property type="entry name" value="PFKB_KINASES_2"/>
    <property type="match status" value="1"/>
</dbReference>
<keyword evidence="10 12" id="KW-0630">Potassium</keyword>
<proteinExistence type="inferred from homology"/>